<feature type="chain" id="PRO_5012968751" description="C-type lysozyme inhibitor domain-containing protein" evidence="2">
    <location>
        <begin position="27"/>
        <end position="125"/>
    </location>
</feature>
<dbReference type="Proteomes" id="UP000218151">
    <property type="component" value="Unassembled WGS sequence"/>
</dbReference>
<dbReference type="EMBL" id="NSLI01000002">
    <property type="protein sequence ID" value="PAX08720.1"/>
    <property type="molecule type" value="Genomic_DNA"/>
</dbReference>
<sequence>MKHRLLLAGAALVALAACNNRPSAEAVGPESEPAANKTAAAPVELPPAIRAEQTFRCRDNSLLYVTFFEGDKQVLVRTEQNGAPTTLRAPNAGEPYTADGGYRLTDTTENITVTLPGKSEQSCKA</sequence>
<evidence type="ECO:0000313" key="4">
    <source>
        <dbReference type="Proteomes" id="UP000218151"/>
    </source>
</evidence>
<name>A0A2A2SHS8_9SPHN</name>
<dbReference type="OrthoDB" id="7472092at2"/>
<evidence type="ECO:0000256" key="1">
    <source>
        <dbReference type="SAM" id="MobiDB-lite"/>
    </source>
</evidence>
<feature type="region of interest" description="Disordered" evidence="1">
    <location>
        <begin position="81"/>
        <end position="103"/>
    </location>
</feature>
<dbReference type="RefSeq" id="WP_095997231.1">
    <property type="nucleotide sequence ID" value="NZ_NSLI01000002.1"/>
</dbReference>
<feature type="signal peptide" evidence="2">
    <location>
        <begin position="1"/>
        <end position="26"/>
    </location>
</feature>
<evidence type="ECO:0000256" key="2">
    <source>
        <dbReference type="SAM" id="SignalP"/>
    </source>
</evidence>
<dbReference type="AlphaFoldDB" id="A0A2A2SHS8"/>
<keyword evidence="4" id="KW-1185">Reference proteome</keyword>
<evidence type="ECO:0008006" key="5">
    <source>
        <dbReference type="Google" id="ProtNLM"/>
    </source>
</evidence>
<comment type="caution">
    <text evidence="3">The sequence shown here is derived from an EMBL/GenBank/DDBJ whole genome shotgun (WGS) entry which is preliminary data.</text>
</comment>
<reference evidence="4" key="1">
    <citation type="submission" date="2017-09" db="EMBL/GenBank/DDBJ databases">
        <authorList>
            <person name="Feng G."/>
            <person name="Zhu H."/>
        </authorList>
    </citation>
    <scope>NUCLEOTIDE SEQUENCE [LARGE SCALE GENOMIC DNA]</scope>
    <source>
        <strain evidence="4">1PNM-20</strain>
    </source>
</reference>
<evidence type="ECO:0000313" key="3">
    <source>
        <dbReference type="EMBL" id="PAX08720.1"/>
    </source>
</evidence>
<accession>A0A2A2SHS8</accession>
<dbReference type="PROSITE" id="PS51257">
    <property type="entry name" value="PROKAR_LIPOPROTEIN"/>
    <property type="match status" value="1"/>
</dbReference>
<proteinExistence type="predicted"/>
<organism evidence="3 4">
    <name type="scientific">Sphingomonas lenta</name>
    <dbReference type="NCBI Taxonomy" id="1141887"/>
    <lineage>
        <taxon>Bacteria</taxon>
        <taxon>Pseudomonadati</taxon>
        <taxon>Pseudomonadota</taxon>
        <taxon>Alphaproteobacteria</taxon>
        <taxon>Sphingomonadales</taxon>
        <taxon>Sphingomonadaceae</taxon>
        <taxon>Sphingomonas</taxon>
    </lineage>
</organism>
<keyword evidence="2" id="KW-0732">Signal</keyword>
<protein>
    <recommendedName>
        <fullName evidence="5">C-type lysozyme inhibitor domain-containing protein</fullName>
    </recommendedName>
</protein>
<gene>
    <name evidence="3" type="ORF">CKY28_04985</name>
</gene>